<feature type="compositionally biased region" description="Basic and acidic residues" evidence="1">
    <location>
        <begin position="71"/>
        <end position="85"/>
    </location>
</feature>
<feature type="compositionally biased region" description="Acidic residues" evidence="1">
    <location>
        <begin position="138"/>
        <end position="150"/>
    </location>
</feature>
<accession>A0A6A6GYP2</accession>
<protein>
    <submittedName>
        <fullName evidence="3">Uncharacterized protein</fullName>
    </submittedName>
</protein>
<evidence type="ECO:0000313" key="4">
    <source>
        <dbReference type="Proteomes" id="UP000800092"/>
    </source>
</evidence>
<evidence type="ECO:0000256" key="1">
    <source>
        <dbReference type="SAM" id="MobiDB-lite"/>
    </source>
</evidence>
<feature type="region of interest" description="Disordered" evidence="1">
    <location>
        <begin position="57"/>
        <end position="150"/>
    </location>
</feature>
<evidence type="ECO:0000256" key="2">
    <source>
        <dbReference type="SAM" id="SignalP"/>
    </source>
</evidence>
<keyword evidence="4" id="KW-1185">Reference proteome</keyword>
<dbReference type="AlphaFoldDB" id="A0A6A6GYP2"/>
<dbReference type="OrthoDB" id="10477075at2759"/>
<gene>
    <name evidence="3" type="ORF">EV356DRAFT_536204</name>
</gene>
<feature type="signal peptide" evidence="2">
    <location>
        <begin position="1"/>
        <end position="19"/>
    </location>
</feature>
<evidence type="ECO:0000313" key="3">
    <source>
        <dbReference type="EMBL" id="KAF2230600.1"/>
    </source>
</evidence>
<proteinExistence type="predicted"/>
<dbReference type="EMBL" id="ML991838">
    <property type="protein sequence ID" value="KAF2230600.1"/>
    <property type="molecule type" value="Genomic_DNA"/>
</dbReference>
<feature type="chain" id="PRO_5025584348" evidence="2">
    <location>
        <begin position="20"/>
        <end position="150"/>
    </location>
</feature>
<name>A0A6A6GYP2_VIRVR</name>
<reference evidence="3" key="1">
    <citation type="journal article" date="2020" name="Stud. Mycol.">
        <title>101 Dothideomycetes genomes: a test case for predicting lifestyles and emergence of pathogens.</title>
        <authorList>
            <person name="Haridas S."/>
            <person name="Albert R."/>
            <person name="Binder M."/>
            <person name="Bloem J."/>
            <person name="Labutti K."/>
            <person name="Salamov A."/>
            <person name="Andreopoulos B."/>
            <person name="Baker S."/>
            <person name="Barry K."/>
            <person name="Bills G."/>
            <person name="Bluhm B."/>
            <person name="Cannon C."/>
            <person name="Castanera R."/>
            <person name="Culley D."/>
            <person name="Daum C."/>
            <person name="Ezra D."/>
            <person name="Gonzalez J."/>
            <person name="Henrissat B."/>
            <person name="Kuo A."/>
            <person name="Liang C."/>
            <person name="Lipzen A."/>
            <person name="Lutzoni F."/>
            <person name="Magnuson J."/>
            <person name="Mondo S."/>
            <person name="Nolan M."/>
            <person name="Ohm R."/>
            <person name="Pangilinan J."/>
            <person name="Park H.-J."/>
            <person name="Ramirez L."/>
            <person name="Alfaro M."/>
            <person name="Sun H."/>
            <person name="Tritt A."/>
            <person name="Yoshinaga Y."/>
            <person name="Zwiers L.-H."/>
            <person name="Turgeon B."/>
            <person name="Goodwin S."/>
            <person name="Spatafora J."/>
            <person name="Crous P."/>
            <person name="Grigoriev I."/>
        </authorList>
    </citation>
    <scope>NUCLEOTIDE SEQUENCE</scope>
    <source>
        <strain evidence="3">Tuck. ex Michener</strain>
    </source>
</reference>
<keyword evidence="2" id="KW-0732">Signal</keyword>
<organism evidence="3 4">
    <name type="scientific">Viridothelium virens</name>
    <name type="common">Speckled blister lichen</name>
    <name type="synonym">Trypethelium virens</name>
    <dbReference type="NCBI Taxonomy" id="1048519"/>
    <lineage>
        <taxon>Eukaryota</taxon>
        <taxon>Fungi</taxon>
        <taxon>Dikarya</taxon>
        <taxon>Ascomycota</taxon>
        <taxon>Pezizomycotina</taxon>
        <taxon>Dothideomycetes</taxon>
        <taxon>Dothideomycetes incertae sedis</taxon>
        <taxon>Trypetheliales</taxon>
        <taxon>Trypetheliaceae</taxon>
        <taxon>Viridothelium</taxon>
    </lineage>
</organism>
<sequence>MQLKVYAALVLGLPAFSAALPHFLNDRGIEVGNVFTRPSAAKDGYEGDRSTIEKREIGTGNFLIRSNGATQDDHETPGTETEKCDYSGIEGRGLEVGNVLGRPSETTGDGYETPNSEMKKRGLTVGNVFTRPSATAEEGYETDEIDTTAA</sequence>
<dbReference type="Proteomes" id="UP000800092">
    <property type="component" value="Unassembled WGS sequence"/>
</dbReference>